<gene>
    <name evidence="9" type="ORF">ERX29_06815</name>
</gene>
<protein>
    <submittedName>
        <fullName evidence="9">Pyridoxal-phosphate dependent enzyme</fullName>
    </submittedName>
</protein>
<evidence type="ECO:0000256" key="1">
    <source>
        <dbReference type="ARBA" id="ARBA00001933"/>
    </source>
</evidence>
<keyword evidence="4" id="KW-0028">Amino-acid biosynthesis</keyword>
<evidence type="ECO:0000256" key="7">
    <source>
        <dbReference type="ARBA" id="ARBA00023192"/>
    </source>
</evidence>
<dbReference type="AlphaFoldDB" id="A0A4R6BTW9"/>
<dbReference type="GO" id="GO:0016740">
    <property type="term" value="F:transferase activity"/>
    <property type="evidence" value="ECO:0007669"/>
    <property type="project" value="UniProtKB-KW"/>
</dbReference>
<feature type="domain" description="Tryptophan synthase beta chain-like PALP" evidence="8">
    <location>
        <begin position="216"/>
        <end position="491"/>
    </location>
</feature>
<keyword evidence="6" id="KW-0663">Pyridoxal phosphate</keyword>
<dbReference type="Proteomes" id="UP000294802">
    <property type="component" value="Unassembled WGS sequence"/>
</dbReference>
<evidence type="ECO:0000256" key="4">
    <source>
        <dbReference type="ARBA" id="ARBA00022605"/>
    </source>
</evidence>
<dbReference type="EMBL" id="SCWB01000010">
    <property type="protein sequence ID" value="TDM10553.1"/>
    <property type="molecule type" value="Genomic_DNA"/>
</dbReference>
<evidence type="ECO:0000313" key="10">
    <source>
        <dbReference type="Proteomes" id="UP000294802"/>
    </source>
</evidence>
<evidence type="ECO:0000256" key="2">
    <source>
        <dbReference type="ARBA" id="ARBA00007103"/>
    </source>
</evidence>
<proteinExistence type="inferred from homology"/>
<keyword evidence="10" id="KW-1185">Reference proteome</keyword>
<dbReference type="InterPro" id="IPR050214">
    <property type="entry name" value="Cys_Synth/Cystath_Beta-Synth"/>
</dbReference>
<reference evidence="9 10" key="1">
    <citation type="submission" date="2019-01" db="EMBL/GenBank/DDBJ databases">
        <title>Draft genome sequences of the type strains of six Macrococcus species.</title>
        <authorList>
            <person name="Mazhar S."/>
            <person name="Altermann E."/>
            <person name="Hill C."/>
            <person name="Mcauliffe O."/>
        </authorList>
    </citation>
    <scope>NUCLEOTIDE SEQUENCE [LARGE SCALE GENOMIC DNA]</scope>
    <source>
        <strain evidence="9 10">CCM4815</strain>
    </source>
</reference>
<evidence type="ECO:0000259" key="8">
    <source>
        <dbReference type="Pfam" id="PF00291"/>
    </source>
</evidence>
<dbReference type="RefSeq" id="WP_133443951.1">
    <property type="nucleotide sequence ID" value="NZ_SCWB01000010.1"/>
</dbReference>
<keyword evidence="5" id="KW-0808">Transferase</keyword>
<evidence type="ECO:0000313" key="9">
    <source>
        <dbReference type="EMBL" id="TDM10553.1"/>
    </source>
</evidence>
<dbReference type="InterPro" id="IPR001926">
    <property type="entry name" value="TrpB-like_PALP"/>
</dbReference>
<dbReference type="CDD" id="cd02440">
    <property type="entry name" value="AdoMet_MTases"/>
    <property type="match status" value="1"/>
</dbReference>
<evidence type="ECO:0000256" key="3">
    <source>
        <dbReference type="ARBA" id="ARBA00011738"/>
    </source>
</evidence>
<dbReference type="Pfam" id="PF13489">
    <property type="entry name" value="Methyltransf_23"/>
    <property type="match status" value="1"/>
</dbReference>
<dbReference type="CDD" id="cd01561">
    <property type="entry name" value="CBS_like"/>
    <property type="match status" value="1"/>
</dbReference>
<dbReference type="GO" id="GO:0019344">
    <property type="term" value="P:cysteine biosynthetic process"/>
    <property type="evidence" value="ECO:0007669"/>
    <property type="project" value="UniProtKB-KW"/>
</dbReference>
<dbReference type="Gene3D" id="3.40.50.1100">
    <property type="match status" value="2"/>
</dbReference>
<name>A0A4R6BTW9_9STAP</name>
<dbReference type="PANTHER" id="PTHR10314">
    <property type="entry name" value="CYSTATHIONINE BETA-SYNTHASE"/>
    <property type="match status" value="1"/>
</dbReference>
<dbReference type="FunFam" id="3.40.50.1100:FF:000016">
    <property type="entry name" value="Cysteine synthase A"/>
    <property type="match status" value="1"/>
</dbReference>
<dbReference type="InterPro" id="IPR036052">
    <property type="entry name" value="TrpB-like_PALP_sf"/>
</dbReference>
<comment type="similarity">
    <text evidence="2">Belongs to the cysteine synthase/cystathionine beta-synthase family.</text>
</comment>
<comment type="subunit">
    <text evidence="3">Homodimer.</text>
</comment>
<evidence type="ECO:0000256" key="5">
    <source>
        <dbReference type="ARBA" id="ARBA00022679"/>
    </source>
</evidence>
<dbReference type="Gene3D" id="3.40.50.150">
    <property type="entry name" value="Vaccinia Virus protein VP39"/>
    <property type="match status" value="1"/>
</dbReference>
<keyword evidence="7" id="KW-0198">Cysteine biosynthesis</keyword>
<dbReference type="SUPFAM" id="SSF53335">
    <property type="entry name" value="S-adenosyl-L-methionine-dependent methyltransferases"/>
    <property type="match status" value="1"/>
</dbReference>
<comment type="caution">
    <text evidence="9">The sequence shown here is derived from an EMBL/GenBank/DDBJ whole genome shotgun (WGS) entry which is preliminary data.</text>
</comment>
<sequence length="503" mass="55024">MSLSFMDIFEEWADNYDEAVTGHNPEYKDVFENYPFMLGEAAKRAHGRTIEFGPGTGNLTLLLQNKGLEITAVEPSREMAAIGEHKTGLVFQHGDFLHFDKQPADTIISSFAFHHLTDSEKETAIKDYHSLLSEDGRIIILDTVFNSIEEKQEIIDYYRSLGYHNLVDDLNREYYPLKQHMHMLAERSGYNYEAVQLNKFAHLQVLTKKNFKRPADLIGDTPLVELTTFKLPAGVRLFAKLEMYNLGGSIKDRLGQNIIEQALFRGDIKTGEVVEATAGNTGIGLALACQAHGLKLRVYVPQKFSVEKQDIMRALGAELVHTATADGMLGARAAAKSYADATGAFYTNQFETLDNPASYDKLAREITDAVGTVDMIVAGAGSGGTFTGLAERLKPTGTRTVIVEPVGSILNGGASGSHRTEGIGVEVWPEFLEHNLIDAVETISDDAAFAAVKQLAVQEGLLVGSSSGASLTAALNQAQNVKGNVVVIFPDASDRYLSQHIYE</sequence>
<comment type="cofactor">
    <cofactor evidence="1">
        <name>pyridoxal 5'-phosphate</name>
        <dbReference type="ChEBI" id="CHEBI:597326"/>
    </cofactor>
</comment>
<accession>A0A4R6BTW9</accession>
<dbReference type="InterPro" id="IPR029063">
    <property type="entry name" value="SAM-dependent_MTases_sf"/>
</dbReference>
<organism evidence="9 10">
    <name type="scientific">Macrococcus lamae</name>
    <dbReference type="NCBI Taxonomy" id="198484"/>
    <lineage>
        <taxon>Bacteria</taxon>
        <taxon>Bacillati</taxon>
        <taxon>Bacillota</taxon>
        <taxon>Bacilli</taxon>
        <taxon>Bacillales</taxon>
        <taxon>Staphylococcaceae</taxon>
        <taxon>Macrococcus</taxon>
    </lineage>
</organism>
<dbReference type="OrthoDB" id="9808024at2"/>
<dbReference type="SUPFAM" id="SSF53686">
    <property type="entry name" value="Tryptophan synthase beta subunit-like PLP-dependent enzymes"/>
    <property type="match status" value="1"/>
</dbReference>
<dbReference type="Pfam" id="PF00291">
    <property type="entry name" value="PALP"/>
    <property type="match status" value="1"/>
</dbReference>
<evidence type="ECO:0000256" key="6">
    <source>
        <dbReference type="ARBA" id="ARBA00022898"/>
    </source>
</evidence>